<dbReference type="PANTHER" id="PTHR48011">
    <property type="entry name" value="CCR4-NOT TRANSCRIPTIONAL COMPLEX SUBUNIT CAF120-RELATED"/>
    <property type="match status" value="1"/>
</dbReference>
<dbReference type="PANTHER" id="PTHR48011:SF4">
    <property type="entry name" value="MITOGEN-ACTIVATED PROTEIN KINASE KINASE KINASE 19"/>
    <property type="match status" value="1"/>
</dbReference>
<name>A0A1Y1S687_9MICR</name>
<evidence type="ECO:0000259" key="3">
    <source>
        <dbReference type="PROSITE" id="PS50011"/>
    </source>
</evidence>
<feature type="transmembrane region" description="Helical" evidence="2">
    <location>
        <begin position="26"/>
        <end position="47"/>
    </location>
</feature>
<feature type="compositionally biased region" description="Polar residues" evidence="1">
    <location>
        <begin position="83"/>
        <end position="93"/>
    </location>
</feature>
<keyword evidence="2" id="KW-0472">Membrane</keyword>
<evidence type="ECO:0000256" key="2">
    <source>
        <dbReference type="SAM" id="Phobius"/>
    </source>
</evidence>
<reference evidence="4 5" key="1">
    <citation type="journal article" date="2017" name="Environ. Microbiol.">
        <title>Decay of the glycolytic pathway and adaptation to intranuclear parasitism within Enterocytozoonidae microsporidia.</title>
        <authorList>
            <person name="Wiredu Boakye D."/>
            <person name="Jaroenlak P."/>
            <person name="Prachumwat A."/>
            <person name="Williams T.A."/>
            <person name="Bateman K.S."/>
            <person name="Itsathitphaisarn O."/>
            <person name="Sritunyalucksana K."/>
            <person name="Paszkiewicz K.H."/>
            <person name="Moore K.A."/>
            <person name="Stentiford G.D."/>
            <person name="Williams B.A."/>
        </authorList>
    </citation>
    <scope>NUCLEOTIDE SEQUENCE [LARGE SCALE GENOMIC DNA]</scope>
    <source>
        <strain evidence="4 5">GB1</strain>
    </source>
</reference>
<dbReference type="InterPro" id="IPR000719">
    <property type="entry name" value="Prot_kinase_dom"/>
</dbReference>
<dbReference type="EMBL" id="LWDP01000055">
    <property type="protein sequence ID" value="ORD93681.1"/>
    <property type="molecule type" value="Genomic_DNA"/>
</dbReference>
<keyword evidence="2" id="KW-0812">Transmembrane</keyword>
<feature type="domain" description="Protein kinase" evidence="3">
    <location>
        <begin position="231"/>
        <end position="512"/>
    </location>
</feature>
<dbReference type="InterPro" id="IPR052751">
    <property type="entry name" value="Plant_MAPKKK"/>
</dbReference>
<dbReference type="Gene3D" id="1.10.510.10">
    <property type="entry name" value="Transferase(Phosphotransferase) domain 1"/>
    <property type="match status" value="1"/>
</dbReference>
<feature type="compositionally biased region" description="Basic residues" evidence="1">
    <location>
        <begin position="61"/>
        <end position="79"/>
    </location>
</feature>
<dbReference type="GO" id="GO:0005524">
    <property type="term" value="F:ATP binding"/>
    <property type="evidence" value="ECO:0007669"/>
    <property type="project" value="InterPro"/>
</dbReference>
<dbReference type="GO" id="GO:0004672">
    <property type="term" value="F:protein kinase activity"/>
    <property type="evidence" value="ECO:0007669"/>
    <property type="project" value="InterPro"/>
</dbReference>
<dbReference type="OrthoDB" id="10252354at2759"/>
<dbReference type="Pfam" id="PF00069">
    <property type="entry name" value="Pkinase"/>
    <property type="match status" value="1"/>
</dbReference>
<dbReference type="SMART" id="SM00220">
    <property type="entry name" value="S_TKc"/>
    <property type="match status" value="1"/>
</dbReference>
<dbReference type="SUPFAM" id="SSF56112">
    <property type="entry name" value="Protein kinase-like (PK-like)"/>
    <property type="match status" value="1"/>
</dbReference>
<organism evidence="4 5">
    <name type="scientific">Enterospora canceri</name>
    <dbReference type="NCBI Taxonomy" id="1081671"/>
    <lineage>
        <taxon>Eukaryota</taxon>
        <taxon>Fungi</taxon>
        <taxon>Fungi incertae sedis</taxon>
        <taxon>Microsporidia</taxon>
        <taxon>Enterocytozoonidae</taxon>
        <taxon>Enterospora</taxon>
    </lineage>
</organism>
<dbReference type="InterPro" id="IPR011009">
    <property type="entry name" value="Kinase-like_dom_sf"/>
</dbReference>
<protein>
    <recommendedName>
        <fullName evidence="3">Protein kinase domain-containing protein</fullName>
    </recommendedName>
</protein>
<dbReference type="PROSITE" id="PS50011">
    <property type="entry name" value="PROTEIN_KINASE_DOM"/>
    <property type="match status" value="1"/>
</dbReference>
<dbReference type="AlphaFoldDB" id="A0A1Y1S687"/>
<feature type="region of interest" description="Disordered" evidence="1">
    <location>
        <begin position="55"/>
        <end position="93"/>
    </location>
</feature>
<dbReference type="Proteomes" id="UP000192639">
    <property type="component" value="Unassembled WGS sequence"/>
</dbReference>
<evidence type="ECO:0000313" key="4">
    <source>
        <dbReference type="EMBL" id="ORD93681.1"/>
    </source>
</evidence>
<keyword evidence="5" id="KW-1185">Reference proteome</keyword>
<evidence type="ECO:0000256" key="1">
    <source>
        <dbReference type="SAM" id="MobiDB-lite"/>
    </source>
</evidence>
<gene>
    <name evidence="4" type="ORF">ECANGB1_1756</name>
</gene>
<comment type="caution">
    <text evidence="4">The sequence shown here is derived from an EMBL/GenBank/DDBJ whole genome shotgun (WGS) entry which is preliminary data.</text>
</comment>
<keyword evidence="2" id="KW-1133">Transmembrane helix</keyword>
<dbReference type="GO" id="GO:0007165">
    <property type="term" value="P:signal transduction"/>
    <property type="evidence" value="ECO:0007669"/>
    <property type="project" value="TreeGrafter"/>
</dbReference>
<evidence type="ECO:0000313" key="5">
    <source>
        <dbReference type="Proteomes" id="UP000192639"/>
    </source>
</evidence>
<accession>A0A1Y1S687</accession>
<proteinExistence type="predicted"/>
<sequence>MEKEEPENTFEVEEEQNDKKKRKKTIIIGISAVIFVTLIIFVILLAAGSKKKKEAAENKVQVKKKEKKSKKPKPKKMKTPKSLTPQTDPVNPQQEYAYEYGDDDQNLDYRDNFEPGWQIDRGFVGEKVIEAPPENRENALQRIYGGVFKAVYNYANYRNLYVFTELGDVVKETRRKSAQDTAKIVNNQLKKNDNSAMNKAIHLLQVGVYHGCSTKEDLEDINSDAQFSLPISYLFGSGQGTFILLLSSSELNIDTILKAYTVDRAGPVNERLETEAKILKEIRKEQPHNILSVYYIGVYELTYETTTYKYSVAALEYAQYDISVINLKSSKVDSRYFTDAQWKNFENGLRTLAKDILTAFVWLHKKDFVYMNLTLNNVKAIKNRYGYEFRLWGFENAFEIKKCGVGEKIKDDMSINPRLRYICNQDNKMIGSFTDIFSLGTMMSLLGGVKDPTNFEQIIDAANIQNTEPNDIYDCAFNNKLSLNCRDFIDKCLEKNANGRPDAKTHLNHPFITGDTVDEYSEDRKAYLGDE</sequence>
<dbReference type="VEuPathDB" id="MicrosporidiaDB:ECANGB1_1756"/>